<dbReference type="Pfam" id="PF01725">
    <property type="entry name" value="Ham1p_like"/>
    <property type="match status" value="1"/>
</dbReference>
<feature type="binding site" evidence="7">
    <location>
        <position position="62"/>
    </location>
    <ligand>
        <name>Mg(2+)</name>
        <dbReference type="ChEBI" id="CHEBI:18420"/>
    </ligand>
</feature>
<dbReference type="SUPFAM" id="SSF52972">
    <property type="entry name" value="ITPase-like"/>
    <property type="match status" value="1"/>
</dbReference>
<evidence type="ECO:0000256" key="7">
    <source>
        <dbReference type="HAMAP-Rule" id="MF_01405"/>
    </source>
</evidence>
<comment type="similarity">
    <text evidence="1 7 8">Belongs to the HAM1 NTPase family.</text>
</comment>
<feature type="binding site" evidence="7">
    <location>
        <begin position="5"/>
        <end position="10"/>
    </location>
    <ligand>
        <name>substrate</name>
    </ligand>
</feature>
<dbReference type="HAMAP" id="MF_01405">
    <property type="entry name" value="Non_canon_purine_NTPase"/>
    <property type="match status" value="1"/>
</dbReference>
<reference evidence="9 10" key="1">
    <citation type="submission" date="2018-10" db="EMBL/GenBank/DDBJ databases">
        <title>Co-occurring genomic capacity for anaerobic methane metabolism and dissimilatory sulfite reduction discovered in the Korarchaeota.</title>
        <authorList>
            <person name="Mckay L.J."/>
            <person name="Dlakic M."/>
            <person name="Fields M.W."/>
            <person name="Delmont T.O."/>
            <person name="Eren A.M."/>
            <person name="Jay Z.J."/>
            <person name="Klingelsmith K.B."/>
            <person name="Rusch D.B."/>
            <person name="Inskeep W.P."/>
        </authorList>
    </citation>
    <scope>NUCLEOTIDE SEQUENCE [LARGE SCALE GENOMIC DNA]</scope>
    <source>
        <strain evidence="9 10">WS</strain>
    </source>
</reference>
<sequence length="184" mass="21220">MIFASSNRHKYEEFRRMLSDLIDLKFLEVDYLEPQGEDTREIVVTSAKWLSNYIREPFFIEDSGLFIEALNGFPGPYSSYVFKKIGNEGVLKLMNGVENRRAFFISVIALSYGRGIEVFEGRVQGTIAREMRGGGWGFDPIFIPNGSNKTYGELGDEKDRFSHRGASCRKLREFLMRFESDRLL</sequence>
<evidence type="ECO:0000313" key="9">
    <source>
        <dbReference type="EMBL" id="RSN68854.1"/>
    </source>
</evidence>
<dbReference type="EC" id="3.6.1.66" evidence="7"/>
<comment type="subunit">
    <text evidence="7">Homodimer.</text>
</comment>
<comment type="caution">
    <text evidence="9">The sequence shown here is derived from an EMBL/GenBank/DDBJ whole genome shotgun (WGS) entry which is preliminary data.</text>
</comment>
<dbReference type="GO" id="GO:0046872">
    <property type="term" value="F:metal ion binding"/>
    <property type="evidence" value="ECO:0007669"/>
    <property type="project" value="UniProtKB-KW"/>
</dbReference>
<dbReference type="Gene3D" id="3.90.950.10">
    <property type="match status" value="1"/>
</dbReference>
<evidence type="ECO:0000256" key="3">
    <source>
        <dbReference type="ARBA" id="ARBA00022741"/>
    </source>
</evidence>
<feature type="binding site" evidence="7">
    <location>
        <position position="33"/>
    </location>
    <ligand>
        <name>Mg(2+)</name>
        <dbReference type="ChEBI" id="CHEBI:18420"/>
    </ligand>
</feature>
<evidence type="ECO:0000256" key="4">
    <source>
        <dbReference type="ARBA" id="ARBA00022801"/>
    </source>
</evidence>
<dbReference type="EMBL" id="RCOR01000024">
    <property type="protein sequence ID" value="RSN68854.1"/>
    <property type="molecule type" value="Genomic_DNA"/>
</dbReference>
<feature type="active site" description="Proton acceptor" evidence="7">
    <location>
        <position position="62"/>
    </location>
</feature>
<keyword evidence="4 7" id="KW-0378">Hydrolase</keyword>
<comment type="catalytic activity">
    <reaction evidence="7">
        <text>dITP + H2O = dIMP + diphosphate + H(+)</text>
        <dbReference type="Rhea" id="RHEA:28342"/>
        <dbReference type="ChEBI" id="CHEBI:15377"/>
        <dbReference type="ChEBI" id="CHEBI:15378"/>
        <dbReference type="ChEBI" id="CHEBI:33019"/>
        <dbReference type="ChEBI" id="CHEBI:61194"/>
        <dbReference type="ChEBI" id="CHEBI:61382"/>
        <dbReference type="EC" id="3.6.1.66"/>
    </reaction>
</comment>
<evidence type="ECO:0000256" key="2">
    <source>
        <dbReference type="ARBA" id="ARBA00022723"/>
    </source>
</evidence>
<evidence type="ECO:0000256" key="1">
    <source>
        <dbReference type="ARBA" id="ARBA00008023"/>
    </source>
</evidence>
<dbReference type="GO" id="GO:0017111">
    <property type="term" value="F:ribonucleoside triphosphate phosphatase activity"/>
    <property type="evidence" value="ECO:0007669"/>
    <property type="project" value="InterPro"/>
</dbReference>
<protein>
    <recommendedName>
        <fullName evidence="7">dITP/XTP pyrophosphatase</fullName>
        <ecNumber evidence="7">3.6.1.66</ecNumber>
    </recommendedName>
    <alternativeName>
        <fullName evidence="7">Non-canonical purine NTP pyrophosphatase</fullName>
    </alternativeName>
    <alternativeName>
        <fullName evidence="7">Non-standard purine NTP pyrophosphatase</fullName>
    </alternativeName>
    <alternativeName>
        <fullName evidence="7">Nucleoside-triphosphate diphosphatase</fullName>
    </alternativeName>
    <alternativeName>
        <fullName evidence="7">Nucleoside-triphosphate pyrophosphatase</fullName>
        <shortName evidence="7">NTPase</shortName>
    </alternativeName>
</protein>
<evidence type="ECO:0000256" key="8">
    <source>
        <dbReference type="RuleBase" id="RU003781"/>
    </source>
</evidence>
<dbReference type="Proteomes" id="UP000278149">
    <property type="component" value="Unassembled WGS sequence"/>
</dbReference>
<evidence type="ECO:0000256" key="5">
    <source>
        <dbReference type="ARBA" id="ARBA00022842"/>
    </source>
</evidence>
<dbReference type="GO" id="GO:0035870">
    <property type="term" value="F:dITP diphosphatase activity"/>
    <property type="evidence" value="ECO:0007669"/>
    <property type="project" value="UniProtKB-UniRule"/>
</dbReference>
<keyword evidence="5 7" id="KW-0460">Magnesium</keyword>
<dbReference type="CDD" id="cd00515">
    <property type="entry name" value="HAM1"/>
    <property type="match status" value="1"/>
</dbReference>
<dbReference type="InterPro" id="IPR002637">
    <property type="entry name" value="RdgB/HAM1"/>
</dbReference>
<dbReference type="AlphaFoldDB" id="A0A3R9PQW1"/>
<dbReference type="GO" id="GO:0009146">
    <property type="term" value="P:purine nucleoside triphosphate catabolic process"/>
    <property type="evidence" value="ECO:0007669"/>
    <property type="project" value="UniProtKB-UniRule"/>
</dbReference>
<dbReference type="GO" id="GO:0036220">
    <property type="term" value="F:ITP diphosphatase activity"/>
    <property type="evidence" value="ECO:0007669"/>
    <property type="project" value="UniProtKB-UniRule"/>
</dbReference>
<comment type="cofactor">
    <cofactor evidence="7">
        <name>Mg(2+)</name>
        <dbReference type="ChEBI" id="CHEBI:18420"/>
    </cofactor>
    <text evidence="7">Binds 1 Mg(2+) ion per subunit.</text>
</comment>
<feature type="binding site" evidence="7">
    <location>
        <begin position="163"/>
        <end position="164"/>
    </location>
    <ligand>
        <name>substrate</name>
    </ligand>
</feature>
<keyword evidence="3 7" id="KW-0547">Nucleotide-binding</keyword>
<feature type="binding site" evidence="7">
    <location>
        <position position="158"/>
    </location>
    <ligand>
        <name>substrate</name>
    </ligand>
</feature>
<comment type="catalytic activity">
    <reaction evidence="7">
        <text>ITP + H2O = IMP + diphosphate + H(+)</text>
        <dbReference type="Rhea" id="RHEA:29399"/>
        <dbReference type="ChEBI" id="CHEBI:15377"/>
        <dbReference type="ChEBI" id="CHEBI:15378"/>
        <dbReference type="ChEBI" id="CHEBI:33019"/>
        <dbReference type="ChEBI" id="CHEBI:58053"/>
        <dbReference type="ChEBI" id="CHEBI:61402"/>
        <dbReference type="EC" id="3.6.1.66"/>
    </reaction>
</comment>
<dbReference type="GO" id="GO:0009117">
    <property type="term" value="P:nucleotide metabolic process"/>
    <property type="evidence" value="ECO:0007669"/>
    <property type="project" value="UniProtKB-KW"/>
</dbReference>
<dbReference type="GO" id="GO:0000166">
    <property type="term" value="F:nucleotide binding"/>
    <property type="evidence" value="ECO:0007669"/>
    <property type="project" value="UniProtKB-KW"/>
</dbReference>
<feature type="binding site" evidence="7">
    <location>
        <begin position="136"/>
        <end position="139"/>
    </location>
    <ligand>
        <name>substrate</name>
    </ligand>
</feature>
<accession>A0A3R9PQW1</accession>
<dbReference type="InterPro" id="IPR020922">
    <property type="entry name" value="dITP/XTP_pyrophosphatase"/>
</dbReference>
<comment type="function">
    <text evidence="7">Pyrophosphatase that catalyzes the hydrolysis of nucleoside triphosphates to their monophosphate derivatives, with a high preference for the non-canonical purine nucleotides XTP (xanthosine triphosphate), dITP (deoxyinosine triphosphate) and ITP. Seems to function as a house-cleaning enzyme that removes non-canonical purine nucleotides from the nucleotide pool, thus preventing their incorporation into DNA/RNA and avoiding chromosomal lesions.</text>
</comment>
<name>A0A3R9PQW1_9CREN</name>
<organism evidence="9 10">
    <name type="scientific">Candidatus Korarchaeum cryptofilum</name>
    <dbReference type="NCBI Taxonomy" id="498846"/>
    <lineage>
        <taxon>Archaea</taxon>
        <taxon>Thermoproteota</taxon>
        <taxon>Candidatus Korarchaeia</taxon>
        <taxon>Candidatus Korarchaeales</taxon>
        <taxon>Candidatus Korarchaeaceae</taxon>
        <taxon>Candidatus Korarchaeum</taxon>
    </lineage>
</organism>
<dbReference type="RefSeq" id="WP_125741714.1">
    <property type="nucleotide sequence ID" value="NZ_RCOR01000024.1"/>
</dbReference>
<feature type="binding site" evidence="7">
    <location>
        <position position="63"/>
    </location>
    <ligand>
        <name>substrate</name>
    </ligand>
</feature>
<evidence type="ECO:0000256" key="6">
    <source>
        <dbReference type="ARBA" id="ARBA00023080"/>
    </source>
</evidence>
<dbReference type="GO" id="GO:0036222">
    <property type="term" value="F:XTP diphosphatase activity"/>
    <property type="evidence" value="ECO:0007669"/>
    <property type="project" value="UniProtKB-UniRule"/>
</dbReference>
<keyword evidence="6 7" id="KW-0546">Nucleotide metabolism</keyword>
<evidence type="ECO:0000313" key="10">
    <source>
        <dbReference type="Proteomes" id="UP000278149"/>
    </source>
</evidence>
<dbReference type="GO" id="GO:0005737">
    <property type="term" value="C:cytoplasm"/>
    <property type="evidence" value="ECO:0007669"/>
    <property type="project" value="TreeGrafter"/>
</dbReference>
<dbReference type="NCBIfam" id="TIGR00042">
    <property type="entry name" value="RdgB/HAM1 family non-canonical purine NTP pyrophosphatase"/>
    <property type="match status" value="1"/>
</dbReference>
<dbReference type="PANTHER" id="PTHR11067">
    <property type="entry name" value="INOSINE TRIPHOSPHATE PYROPHOSPHATASE/HAM1 PROTEIN"/>
    <property type="match status" value="1"/>
</dbReference>
<dbReference type="InterPro" id="IPR029001">
    <property type="entry name" value="ITPase-like_fam"/>
</dbReference>
<keyword evidence="2 7" id="KW-0479">Metal-binding</keyword>
<dbReference type="PANTHER" id="PTHR11067:SF9">
    <property type="entry name" value="INOSINE TRIPHOSPHATE PYROPHOSPHATASE"/>
    <property type="match status" value="1"/>
</dbReference>
<proteinExistence type="inferred from homology"/>
<gene>
    <name evidence="9" type="primary">rdgB</name>
    <name evidence="9" type="ORF">D9Q81_05020</name>
</gene>
<comment type="catalytic activity">
    <reaction evidence="7">
        <text>XTP + H2O = XMP + diphosphate + H(+)</text>
        <dbReference type="Rhea" id="RHEA:28610"/>
        <dbReference type="ChEBI" id="CHEBI:15377"/>
        <dbReference type="ChEBI" id="CHEBI:15378"/>
        <dbReference type="ChEBI" id="CHEBI:33019"/>
        <dbReference type="ChEBI" id="CHEBI:57464"/>
        <dbReference type="ChEBI" id="CHEBI:61314"/>
        <dbReference type="EC" id="3.6.1.66"/>
    </reaction>
</comment>